<feature type="domain" description="NADP-dependent oxidoreductase" evidence="5">
    <location>
        <begin position="123"/>
        <end position="362"/>
    </location>
</feature>
<reference evidence="6 7" key="1">
    <citation type="submission" date="2020-05" db="EMBL/GenBank/DDBJ databases">
        <title>MicrobeNet Type strains.</title>
        <authorList>
            <person name="Nicholson A.C."/>
        </authorList>
    </citation>
    <scope>NUCLEOTIDE SEQUENCE [LARGE SCALE GENOMIC DNA]</scope>
    <source>
        <strain evidence="6 7">JCM 14547</strain>
    </source>
</reference>
<dbReference type="InterPro" id="IPR036812">
    <property type="entry name" value="NAD(P)_OxRdtase_dom_sf"/>
</dbReference>
<evidence type="ECO:0000313" key="7">
    <source>
        <dbReference type="Proteomes" id="UP000555552"/>
    </source>
</evidence>
<evidence type="ECO:0000256" key="1">
    <source>
        <dbReference type="ARBA" id="ARBA00007905"/>
    </source>
</evidence>
<evidence type="ECO:0000256" key="2">
    <source>
        <dbReference type="ARBA" id="ARBA00022857"/>
    </source>
</evidence>
<dbReference type="PANTHER" id="PTHR43827">
    <property type="entry name" value="2,5-DIKETO-D-GLUCONIC ACID REDUCTASE"/>
    <property type="match status" value="1"/>
</dbReference>
<sequence length="381" mass="41030">MLPDRDGAARWIPTHEGADDVPGTPLVSRAGTPLARSGGAGTPLGGGCWGGGAPVTARSRRGWPSTGRTAPAAPGSTGSLRPAAAPARGRRARRARRSTPVAVPTITLNDGRAIPQLGFGVFQIEPENTEQAVLTAFEAGYRHIDTAEMYGNEKEVGAAVASSDLDRSDVWITSKLNNGFHRPDDAERAMDQTLADLGTDHVDLFLIHWPLPTQYDGDYVSTWKALEKFKADGRARSIGVSNFQVDHLERLARECDVVPAVNQIEVHPYFTNEAVRAYGSEHGIATEAWSPIAQGGVLKDPVISEIAERVGKSTAQVTLAWHIARGDIIFPKSVTPERVRANFDIFDVGLTEEDVRRITALDKGEDGRTGPNPDTFDMIPS</sequence>
<dbReference type="Proteomes" id="UP000555552">
    <property type="component" value="Unassembled WGS sequence"/>
</dbReference>
<proteinExistence type="inferred from homology"/>
<dbReference type="FunFam" id="3.20.20.100:FF:000002">
    <property type="entry name" value="2,5-diketo-D-gluconic acid reductase A"/>
    <property type="match status" value="1"/>
</dbReference>
<protein>
    <submittedName>
        <fullName evidence="6">Aldo/keto reductase</fullName>
    </submittedName>
</protein>
<dbReference type="Pfam" id="PF00248">
    <property type="entry name" value="Aldo_ket_red"/>
    <property type="match status" value="1"/>
</dbReference>
<dbReference type="Gene3D" id="3.20.20.100">
    <property type="entry name" value="NADP-dependent oxidoreductase domain"/>
    <property type="match status" value="1"/>
</dbReference>
<keyword evidence="2" id="KW-0521">NADP</keyword>
<dbReference type="PRINTS" id="PR00069">
    <property type="entry name" value="ALDKETRDTASE"/>
</dbReference>
<dbReference type="PROSITE" id="PS00062">
    <property type="entry name" value="ALDOKETO_REDUCTASE_2"/>
    <property type="match status" value="1"/>
</dbReference>
<feature type="region of interest" description="Disordered" evidence="4">
    <location>
        <begin position="55"/>
        <end position="98"/>
    </location>
</feature>
<organism evidence="6 7">
    <name type="scientific">Pseudokineococcus marinus</name>
    <dbReference type="NCBI Taxonomy" id="351215"/>
    <lineage>
        <taxon>Bacteria</taxon>
        <taxon>Bacillati</taxon>
        <taxon>Actinomycetota</taxon>
        <taxon>Actinomycetes</taxon>
        <taxon>Kineosporiales</taxon>
        <taxon>Kineosporiaceae</taxon>
        <taxon>Pseudokineococcus</taxon>
    </lineage>
</organism>
<evidence type="ECO:0000256" key="3">
    <source>
        <dbReference type="ARBA" id="ARBA00023002"/>
    </source>
</evidence>
<comment type="caution">
    <text evidence="6">The sequence shown here is derived from an EMBL/GenBank/DDBJ whole genome shotgun (WGS) entry which is preliminary data.</text>
</comment>
<dbReference type="InterPro" id="IPR023210">
    <property type="entry name" value="NADP_OxRdtase_dom"/>
</dbReference>
<dbReference type="SUPFAM" id="SSF51430">
    <property type="entry name" value="NAD(P)-linked oxidoreductase"/>
    <property type="match status" value="1"/>
</dbReference>
<dbReference type="AlphaFoldDB" id="A0A849BLI1"/>
<gene>
    <name evidence="6" type="ORF">HLB09_00080</name>
</gene>
<dbReference type="InterPro" id="IPR018170">
    <property type="entry name" value="Aldo/ket_reductase_CS"/>
</dbReference>
<name>A0A849BLI1_9ACTN</name>
<dbReference type="GO" id="GO:0016616">
    <property type="term" value="F:oxidoreductase activity, acting on the CH-OH group of donors, NAD or NADP as acceptor"/>
    <property type="evidence" value="ECO:0007669"/>
    <property type="project" value="UniProtKB-ARBA"/>
</dbReference>
<dbReference type="PROSITE" id="PS00798">
    <property type="entry name" value="ALDOKETO_REDUCTASE_1"/>
    <property type="match status" value="1"/>
</dbReference>
<keyword evidence="3" id="KW-0560">Oxidoreductase</keyword>
<feature type="compositionally biased region" description="Basic residues" evidence="4">
    <location>
        <begin position="88"/>
        <end position="97"/>
    </location>
</feature>
<evidence type="ECO:0000259" key="5">
    <source>
        <dbReference type="Pfam" id="PF00248"/>
    </source>
</evidence>
<dbReference type="EMBL" id="JABEMA010000001">
    <property type="protein sequence ID" value="NNH21504.1"/>
    <property type="molecule type" value="Genomic_DNA"/>
</dbReference>
<keyword evidence="7" id="KW-1185">Reference proteome</keyword>
<comment type="similarity">
    <text evidence="1">Belongs to the aldo/keto reductase family.</text>
</comment>
<accession>A0A849BLI1</accession>
<feature type="region of interest" description="Disordered" evidence="4">
    <location>
        <begin position="1"/>
        <end position="26"/>
    </location>
</feature>
<evidence type="ECO:0000313" key="6">
    <source>
        <dbReference type="EMBL" id="NNH21504.1"/>
    </source>
</evidence>
<dbReference type="InterPro" id="IPR020471">
    <property type="entry name" value="AKR"/>
</dbReference>
<evidence type="ECO:0000256" key="4">
    <source>
        <dbReference type="SAM" id="MobiDB-lite"/>
    </source>
</evidence>
<dbReference type="PANTHER" id="PTHR43827:SF3">
    <property type="entry name" value="NADP-DEPENDENT OXIDOREDUCTASE DOMAIN-CONTAINING PROTEIN"/>
    <property type="match status" value="1"/>
</dbReference>